<organism evidence="1 2">
    <name type="scientific">Corynebacterium sanguinis</name>
    <dbReference type="NCBI Taxonomy" id="2594913"/>
    <lineage>
        <taxon>Bacteria</taxon>
        <taxon>Bacillati</taxon>
        <taxon>Actinomycetota</taxon>
        <taxon>Actinomycetes</taxon>
        <taxon>Mycobacteriales</taxon>
        <taxon>Corynebacteriaceae</taxon>
        <taxon>Corynebacterium</taxon>
    </lineage>
</organism>
<sequence>MAGPITRETGEALRDAALGVPGVADLSSGRFGEVALLLPGERIRGIRAAERDELFGAEIHIVFDVGSARPIAEVATEVRAAALDSLNDPLDFIDVVVADAQKL</sequence>
<protein>
    <recommendedName>
        <fullName evidence="3">Asp23/Gls24 family envelope stress response protein</fullName>
    </recommendedName>
</protein>
<dbReference type="AlphaFoldDB" id="A0A838WPU5"/>
<dbReference type="RefSeq" id="WP_144317426.1">
    <property type="nucleotide sequence ID" value="NZ_CP038157.1"/>
</dbReference>
<evidence type="ECO:0008006" key="3">
    <source>
        <dbReference type="Google" id="ProtNLM"/>
    </source>
</evidence>
<gene>
    <name evidence="1" type="ORF">H0H28_07270</name>
</gene>
<dbReference type="Proteomes" id="UP000580709">
    <property type="component" value="Unassembled WGS sequence"/>
</dbReference>
<evidence type="ECO:0000313" key="2">
    <source>
        <dbReference type="Proteomes" id="UP000580709"/>
    </source>
</evidence>
<accession>A0A838WPU5</accession>
<dbReference type="GeneID" id="74901213"/>
<comment type="caution">
    <text evidence="1">The sequence shown here is derived from an EMBL/GenBank/DDBJ whole genome shotgun (WGS) entry which is preliminary data.</text>
</comment>
<proteinExistence type="predicted"/>
<evidence type="ECO:0000313" key="1">
    <source>
        <dbReference type="EMBL" id="MBA4505126.1"/>
    </source>
</evidence>
<keyword evidence="2" id="KW-1185">Reference proteome</keyword>
<reference evidence="1 2" key="1">
    <citation type="submission" date="2020-07" db="EMBL/GenBank/DDBJ databases">
        <authorList>
            <person name="Khare M."/>
        </authorList>
    </citation>
    <scope>NUCLEOTIDE SEQUENCE [LARGE SCALE GENOMIC DNA]</scope>
    <source>
        <strain evidence="1 2">P8776</strain>
    </source>
</reference>
<dbReference type="EMBL" id="JACEOR010000283">
    <property type="protein sequence ID" value="MBA4505126.1"/>
    <property type="molecule type" value="Genomic_DNA"/>
</dbReference>
<name>A0A838WPU5_9CORY</name>